<feature type="transmembrane region" description="Helical" evidence="7">
    <location>
        <begin position="29"/>
        <end position="46"/>
    </location>
</feature>
<dbReference type="Gene3D" id="3.30.70.100">
    <property type="match status" value="1"/>
</dbReference>
<evidence type="ECO:0000256" key="1">
    <source>
        <dbReference type="ARBA" id="ARBA00004651"/>
    </source>
</evidence>
<keyword evidence="5 7" id="KW-1133">Transmembrane helix</keyword>
<feature type="domain" description="Mechanosensitive ion channel MscS" evidence="8">
    <location>
        <begin position="111"/>
        <end position="182"/>
    </location>
</feature>
<name>A0A3A8EPX9_9GAMM</name>
<gene>
    <name evidence="10" type="ORF">D7V20_14410</name>
</gene>
<dbReference type="InterPro" id="IPR045275">
    <property type="entry name" value="MscS_archaea/bacteria_type"/>
</dbReference>
<dbReference type="Proteomes" id="UP000280405">
    <property type="component" value="Unassembled WGS sequence"/>
</dbReference>
<dbReference type="EMBL" id="RAXT01000040">
    <property type="protein sequence ID" value="RKG36595.1"/>
    <property type="molecule type" value="Genomic_DNA"/>
</dbReference>
<dbReference type="InterPro" id="IPR010920">
    <property type="entry name" value="LSM_dom_sf"/>
</dbReference>
<dbReference type="Pfam" id="PF21082">
    <property type="entry name" value="MS_channel_3rd"/>
    <property type="match status" value="1"/>
</dbReference>
<evidence type="ECO:0000259" key="9">
    <source>
        <dbReference type="Pfam" id="PF21082"/>
    </source>
</evidence>
<keyword evidence="7" id="KW-0407">Ion channel</keyword>
<evidence type="ECO:0000256" key="2">
    <source>
        <dbReference type="ARBA" id="ARBA00008017"/>
    </source>
</evidence>
<keyword evidence="7" id="KW-0813">Transport</keyword>
<comment type="caution">
    <text evidence="7">Lacks conserved residue(s) required for the propagation of feature annotation.</text>
</comment>
<feature type="domain" description="Mechanosensitive ion channel MscS C-terminal" evidence="9">
    <location>
        <begin position="191"/>
        <end position="270"/>
    </location>
</feature>
<dbReference type="Gene3D" id="2.30.30.60">
    <property type="match status" value="1"/>
</dbReference>
<keyword evidence="11" id="KW-1185">Reference proteome</keyword>
<sequence>MAESNIPKDIIDSLKGVFTNVNVDRLSEIAVALVLCFVGFVLARVVSNTFIRTIGTRFNAHQRLVWRRGIFYFIFLLFVIASLKEAGFKLSVFLGAAGILTVALGFASQTSASNLISGLFLIGEGSFEVGDTIQLTLIRGNTIEGEVISIDLLSVKLLTLDNVYIRLPNEQLIRAPVHNLSKFPIRRLPIIVPINFDEDINKVREVLINIANAYPLVLADPKPHVTVSAFGESSIEILFALWCKQENYLQVKDEIHEFIRNRFVESKIEIAVPKIGFVDRPIPTTATSSNGDIDNYANAQDLKLEKKQDKQL</sequence>
<dbReference type="InterPro" id="IPR049278">
    <property type="entry name" value="MS_channel_C"/>
</dbReference>
<evidence type="ECO:0000256" key="7">
    <source>
        <dbReference type="RuleBase" id="RU369025"/>
    </source>
</evidence>
<dbReference type="PANTHER" id="PTHR30221:SF20">
    <property type="entry name" value="SMALL-CONDUCTANCE MECHANOSENSITIVE CHANNEL"/>
    <property type="match status" value="1"/>
</dbReference>
<dbReference type="RefSeq" id="WP_120384879.1">
    <property type="nucleotide sequence ID" value="NZ_RAXT01000040.1"/>
</dbReference>
<dbReference type="Pfam" id="PF00924">
    <property type="entry name" value="MS_channel_2nd"/>
    <property type="match status" value="1"/>
</dbReference>
<evidence type="ECO:0000313" key="11">
    <source>
        <dbReference type="Proteomes" id="UP000280405"/>
    </source>
</evidence>
<evidence type="ECO:0000313" key="10">
    <source>
        <dbReference type="EMBL" id="RKG36595.1"/>
    </source>
</evidence>
<dbReference type="SUPFAM" id="SSF82689">
    <property type="entry name" value="Mechanosensitive channel protein MscS (YggB), C-terminal domain"/>
    <property type="match status" value="1"/>
</dbReference>
<dbReference type="GO" id="GO:0005886">
    <property type="term" value="C:plasma membrane"/>
    <property type="evidence" value="ECO:0007669"/>
    <property type="project" value="UniProtKB-SubCell"/>
</dbReference>
<dbReference type="Gene3D" id="1.10.287.1260">
    <property type="match status" value="1"/>
</dbReference>
<dbReference type="AlphaFoldDB" id="A0A3A8EPX9"/>
<evidence type="ECO:0000256" key="3">
    <source>
        <dbReference type="ARBA" id="ARBA00022475"/>
    </source>
</evidence>
<comment type="subcellular location">
    <subcellularLocation>
        <location evidence="7">Cell inner membrane</location>
        <topology evidence="7">Multi-pass membrane protein</topology>
    </subcellularLocation>
    <subcellularLocation>
        <location evidence="1">Cell membrane</location>
        <topology evidence="1">Multi-pass membrane protein</topology>
    </subcellularLocation>
</comment>
<protein>
    <recommendedName>
        <fullName evidence="7">Small-conductance mechanosensitive channel</fullName>
    </recommendedName>
</protein>
<evidence type="ECO:0000259" key="8">
    <source>
        <dbReference type="Pfam" id="PF00924"/>
    </source>
</evidence>
<feature type="transmembrane region" description="Helical" evidence="7">
    <location>
        <begin position="66"/>
        <end position="84"/>
    </location>
</feature>
<keyword evidence="4 7" id="KW-0812">Transmembrane</keyword>
<comment type="function">
    <text evidence="7">Mechanosensitive channel that participates in the regulation of osmotic pressure changes within the cell, opening in response to stretch forces in the membrane lipid bilayer, without the need for other proteins. Contributes to normal resistance to hypoosmotic shock. Forms an ion channel of 1.0 nanosiemens conductance with a slight preference for anions.</text>
</comment>
<organism evidence="10 11">
    <name type="scientific">Acinetobacter rongchengensis</name>
    <dbReference type="NCBI Taxonomy" id="2419601"/>
    <lineage>
        <taxon>Bacteria</taxon>
        <taxon>Pseudomonadati</taxon>
        <taxon>Pseudomonadota</taxon>
        <taxon>Gammaproteobacteria</taxon>
        <taxon>Moraxellales</taxon>
        <taxon>Moraxellaceae</taxon>
        <taxon>Acinetobacter</taxon>
    </lineage>
</organism>
<keyword evidence="3" id="KW-1003">Cell membrane</keyword>
<dbReference type="SUPFAM" id="SSF50182">
    <property type="entry name" value="Sm-like ribonucleoproteins"/>
    <property type="match status" value="1"/>
</dbReference>
<dbReference type="GO" id="GO:0008381">
    <property type="term" value="F:mechanosensitive monoatomic ion channel activity"/>
    <property type="evidence" value="ECO:0007669"/>
    <property type="project" value="InterPro"/>
</dbReference>
<dbReference type="InterPro" id="IPR011014">
    <property type="entry name" value="MscS_channel_TM-2"/>
</dbReference>
<dbReference type="InterPro" id="IPR006685">
    <property type="entry name" value="MscS_channel_2nd"/>
</dbReference>
<dbReference type="SUPFAM" id="SSF82861">
    <property type="entry name" value="Mechanosensitive channel protein MscS (YggB), transmembrane region"/>
    <property type="match status" value="1"/>
</dbReference>
<dbReference type="InterPro" id="IPR011066">
    <property type="entry name" value="MscS_channel_C_sf"/>
</dbReference>
<comment type="similarity">
    <text evidence="2 7">Belongs to the MscS (TC 1.A.23) family.</text>
</comment>
<dbReference type="OrthoDB" id="9799209at2"/>
<accession>A0A3A8EPX9</accession>
<keyword evidence="7" id="KW-0406">Ion transport</keyword>
<comment type="subunit">
    <text evidence="7">Homoheptamer.</text>
</comment>
<evidence type="ECO:0000256" key="4">
    <source>
        <dbReference type="ARBA" id="ARBA00022692"/>
    </source>
</evidence>
<evidence type="ECO:0000256" key="6">
    <source>
        <dbReference type="ARBA" id="ARBA00023136"/>
    </source>
</evidence>
<keyword evidence="7" id="KW-0997">Cell inner membrane</keyword>
<evidence type="ECO:0000256" key="5">
    <source>
        <dbReference type="ARBA" id="ARBA00022989"/>
    </source>
</evidence>
<dbReference type="PANTHER" id="PTHR30221">
    <property type="entry name" value="SMALL-CONDUCTANCE MECHANOSENSITIVE CHANNEL"/>
    <property type="match status" value="1"/>
</dbReference>
<proteinExistence type="inferred from homology"/>
<reference evidence="10 11" key="1">
    <citation type="submission" date="2018-09" db="EMBL/GenBank/DDBJ databases">
        <title>The draft genome of Acinetobacter spp. strains.</title>
        <authorList>
            <person name="Qin J."/>
            <person name="Feng Y."/>
            <person name="Zong Z."/>
        </authorList>
    </citation>
    <scope>NUCLEOTIDE SEQUENCE [LARGE SCALE GENOMIC DNA]</scope>
    <source>
        <strain evidence="10 11">WCHAc060115</strain>
    </source>
</reference>
<comment type="caution">
    <text evidence="10">The sequence shown here is derived from an EMBL/GenBank/DDBJ whole genome shotgun (WGS) entry which is preliminary data.</text>
</comment>
<keyword evidence="6 7" id="KW-0472">Membrane</keyword>
<dbReference type="InterPro" id="IPR023408">
    <property type="entry name" value="MscS_beta-dom_sf"/>
</dbReference>